<dbReference type="InterPro" id="IPR052340">
    <property type="entry name" value="RNase_Y/CdgJ"/>
</dbReference>
<dbReference type="OrthoDB" id="9803649at2"/>
<proteinExistence type="predicted"/>
<accession>A0A5K7Z798</accession>
<dbReference type="PANTHER" id="PTHR33525:SF3">
    <property type="entry name" value="RIBONUCLEASE Y"/>
    <property type="match status" value="1"/>
</dbReference>
<evidence type="ECO:0000259" key="1">
    <source>
        <dbReference type="PROSITE" id="PS51833"/>
    </source>
</evidence>
<dbReference type="EMBL" id="AP021875">
    <property type="protein sequence ID" value="BBO76898.1"/>
    <property type="molecule type" value="Genomic_DNA"/>
</dbReference>
<dbReference type="RefSeq" id="WP_155305699.1">
    <property type="nucleotide sequence ID" value="NZ_AP021875.1"/>
</dbReference>
<reference evidence="2 3" key="1">
    <citation type="submission" date="2019-11" db="EMBL/GenBank/DDBJ databases">
        <title>Comparative genomics of hydrocarbon-degrading Desulfosarcina strains.</title>
        <authorList>
            <person name="Watanabe M."/>
            <person name="Kojima H."/>
            <person name="Fukui M."/>
        </authorList>
    </citation>
    <scope>NUCLEOTIDE SEQUENCE [LARGE SCALE GENOMIC DNA]</scope>
    <source>
        <strain evidence="2 3">PP31</strain>
    </source>
</reference>
<name>A0A5K7Z798_9BACT</name>
<sequence>MENKDNESMDNLKKVLKKVERLEPIPSVIHKVLDLADDPDAPLKDLMDVVERDPAITANLLKTVNSAHVGLPVKVDSVQQAVAMLGLQRVVEMVLSQNLSGNLKRAQKGYGLAKGDLWRQSLAVAMVARTLADEHDLMSLPAIYTAALLKDIGKVVLHEFVADQLTSIQELVKGKGMSFVEAEMEVLGMDHTTVGGMIAKQWHFSPHMTYMIENHHLTTPAARNDPATVTLYLADMIAMMVDTGIGVDRLAYHVYQEVFELFFPDKQRIKSLMITYKSFQRQINGFVEAE</sequence>
<dbReference type="Gene3D" id="1.10.3210.10">
    <property type="entry name" value="Hypothetical protein af1432"/>
    <property type="match status" value="1"/>
</dbReference>
<gene>
    <name evidence="2" type="ORF">DSCW_43150</name>
</gene>
<evidence type="ECO:0000313" key="2">
    <source>
        <dbReference type="EMBL" id="BBO76898.1"/>
    </source>
</evidence>
<dbReference type="Pfam" id="PF08668">
    <property type="entry name" value="HDOD"/>
    <property type="match status" value="1"/>
</dbReference>
<dbReference type="PROSITE" id="PS51833">
    <property type="entry name" value="HDOD"/>
    <property type="match status" value="1"/>
</dbReference>
<dbReference type="PANTHER" id="PTHR33525">
    <property type="match status" value="1"/>
</dbReference>
<dbReference type="Proteomes" id="UP000427769">
    <property type="component" value="Chromosome"/>
</dbReference>
<keyword evidence="3" id="KW-1185">Reference proteome</keyword>
<dbReference type="InterPro" id="IPR006675">
    <property type="entry name" value="HDIG_dom"/>
</dbReference>
<dbReference type="AlphaFoldDB" id="A0A5K7Z798"/>
<organism evidence="2 3">
    <name type="scientific">Desulfosarcina widdelii</name>
    <dbReference type="NCBI Taxonomy" id="947919"/>
    <lineage>
        <taxon>Bacteria</taxon>
        <taxon>Pseudomonadati</taxon>
        <taxon>Thermodesulfobacteriota</taxon>
        <taxon>Desulfobacteria</taxon>
        <taxon>Desulfobacterales</taxon>
        <taxon>Desulfosarcinaceae</taxon>
        <taxon>Desulfosarcina</taxon>
    </lineage>
</organism>
<feature type="domain" description="HDOD" evidence="1">
    <location>
        <begin position="22"/>
        <end position="218"/>
    </location>
</feature>
<dbReference type="SUPFAM" id="SSF109604">
    <property type="entry name" value="HD-domain/PDEase-like"/>
    <property type="match status" value="1"/>
</dbReference>
<dbReference type="InterPro" id="IPR013976">
    <property type="entry name" value="HDOD"/>
</dbReference>
<dbReference type="KEGG" id="dwd:DSCW_43150"/>
<protein>
    <submittedName>
        <fullName evidence="2">HDIG domain protein</fullName>
    </submittedName>
</protein>
<evidence type="ECO:0000313" key="3">
    <source>
        <dbReference type="Proteomes" id="UP000427769"/>
    </source>
</evidence>
<dbReference type="NCBIfam" id="TIGR00277">
    <property type="entry name" value="HDIG"/>
    <property type="match status" value="1"/>
</dbReference>